<dbReference type="Pfam" id="PF02880">
    <property type="entry name" value="PGM_PMM_III"/>
    <property type="match status" value="1"/>
</dbReference>
<dbReference type="Proteomes" id="UP000573963">
    <property type="component" value="Unassembled WGS sequence"/>
</dbReference>
<dbReference type="SUPFAM" id="SSF53738">
    <property type="entry name" value="Phosphoglucomutase, first 3 domains"/>
    <property type="match status" value="3"/>
</dbReference>
<dbReference type="InterPro" id="IPR005845">
    <property type="entry name" value="A-D-PHexomutase_a/b/a-II"/>
</dbReference>
<dbReference type="EMBL" id="JABAFD010000009">
    <property type="protein sequence ID" value="NME10604.1"/>
    <property type="molecule type" value="Genomic_DNA"/>
</dbReference>
<evidence type="ECO:0000313" key="15">
    <source>
        <dbReference type="Proteomes" id="UP000573963"/>
    </source>
</evidence>
<dbReference type="CDD" id="cd05802">
    <property type="entry name" value="GlmM"/>
    <property type="match status" value="1"/>
</dbReference>
<dbReference type="InterPro" id="IPR036900">
    <property type="entry name" value="A-D-PHexomutase_C_sf"/>
</dbReference>
<comment type="function">
    <text evidence="7 9">Catalyzes the conversion of glucosamine-6-phosphate to glucosamine-1-phosphate.</text>
</comment>
<dbReference type="HAMAP" id="MF_01554_B">
    <property type="entry name" value="GlmM_B"/>
    <property type="match status" value="1"/>
</dbReference>
<keyword evidence="5 7" id="KW-0413">Isomerase</keyword>
<dbReference type="FunFam" id="3.40.120.10:FF:000003">
    <property type="entry name" value="Phosphoglucosamine mutase"/>
    <property type="match status" value="1"/>
</dbReference>
<dbReference type="Gene3D" id="3.40.120.10">
    <property type="entry name" value="Alpha-D-Glucose-1,6-Bisphosphate, subunit A, domain 3"/>
    <property type="match status" value="3"/>
</dbReference>
<protein>
    <recommendedName>
        <fullName evidence="7 9">Phosphoglucosamine mutase</fullName>
        <ecNumber evidence="7 9">5.4.2.10</ecNumber>
    </recommendedName>
</protein>
<dbReference type="Pfam" id="PF02879">
    <property type="entry name" value="PGM_PMM_II"/>
    <property type="match status" value="1"/>
</dbReference>
<feature type="domain" description="Alpha-D-phosphohexomutase alpha/beta/alpha" evidence="13">
    <location>
        <begin position="257"/>
        <end position="369"/>
    </location>
</feature>
<dbReference type="GO" id="GO:0008966">
    <property type="term" value="F:phosphoglucosamine mutase activity"/>
    <property type="evidence" value="ECO:0007669"/>
    <property type="project" value="UniProtKB-UniRule"/>
</dbReference>
<evidence type="ECO:0000259" key="11">
    <source>
        <dbReference type="Pfam" id="PF02878"/>
    </source>
</evidence>
<feature type="binding site" evidence="7">
    <location>
        <position position="240"/>
    </location>
    <ligand>
        <name>Mg(2+)</name>
        <dbReference type="ChEBI" id="CHEBI:18420"/>
    </ligand>
</feature>
<dbReference type="GO" id="GO:0004615">
    <property type="term" value="F:phosphomannomutase activity"/>
    <property type="evidence" value="ECO:0007669"/>
    <property type="project" value="TreeGrafter"/>
</dbReference>
<dbReference type="RefSeq" id="WP_150841775.1">
    <property type="nucleotide sequence ID" value="NZ_JABAFD010000009.1"/>
</dbReference>
<dbReference type="NCBIfam" id="TIGR01455">
    <property type="entry name" value="glmM"/>
    <property type="match status" value="1"/>
</dbReference>
<dbReference type="InterPro" id="IPR016055">
    <property type="entry name" value="A-D-PHexomutase_a/b/a-I/II/III"/>
</dbReference>
<dbReference type="GO" id="GO:0005975">
    <property type="term" value="P:carbohydrate metabolic process"/>
    <property type="evidence" value="ECO:0007669"/>
    <property type="project" value="InterPro"/>
</dbReference>
<evidence type="ECO:0000256" key="6">
    <source>
        <dbReference type="ARBA" id="ARBA00050364"/>
    </source>
</evidence>
<accession>A0AA44DNE2</accession>
<feature type="domain" description="Alpha-D-phosphohexomutase C-terminal" evidence="10">
    <location>
        <begin position="373"/>
        <end position="441"/>
    </location>
</feature>
<evidence type="ECO:0000256" key="8">
    <source>
        <dbReference type="RuleBase" id="RU004326"/>
    </source>
</evidence>
<dbReference type="Pfam" id="PF00408">
    <property type="entry name" value="PGM_PMM_IV"/>
    <property type="match status" value="1"/>
</dbReference>
<dbReference type="GO" id="GO:0000287">
    <property type="term" value="F:magnesium ion binding"/>
    <property type="evidence" value="ECO:0007669"/>
    <property type="project" value="UniProtKB-UniRule"/>
</dbReference>
<comment type="catalytic activity">
    <reaction evidence="6 7 9">
        <text>alpha-D-glucosamine 1-phosphate = D-glucosamine 6-phosphate</text>
        <dbReference type="Rhea" id="RHEA:23424"/>
        <dbReference type="ChEBI" id="CHEBI:58516"/>
        <dbReference type="ChEBI" id="CHEBI:58725"/>
        <dbReference type="EC" id="5.4.2.10"/>
    </reaction>
</comment>
<evidence type="ECO:0000256" key="1">
    <source>
        <dbReference type="ARBA" id="ARBA00010231"/>
    </source>
</evidence>
<dbReference type="Pfam" id="PF02878">
    <property type="entry name" value="PGM_PMM_I"/>
    <property type="match status" value="1"/>
</dbReference>
<keyword evidence="4 7" id="KW-0460">Magnesium</keyword>
<feature type="binding site" evidence="7">
    <location>
        <position position="242"/>
    </location>
    <ligand>
        <name>Mg(2+)</name>
        <dbReference type="ChEBI" id="CHEBI:18420"/>
    </ligand>
</feature>
<dbReference type="NCBIfam" id="NF008139">
    <property type="entry name" value="PRK10887.1"/>
    <property type="match status" value="1"/>
</dbReference>
<dbReference type="GO" id="GO:0005829">
    <property type="term" value="C:cytosol"/>
    <property type="evidence" value="ECO:0007669"/>
    <property type="project" value="TreeGrafter"/>
</dbReference>
<feature type="modified residue" description="Phosphoserine" evidence="7">
    <location>
        <position position="100"/>
    </location>
</feature>
<evidence type="ECO:0000256" key="9">
    <source>
        <dbReference type="RuleBase" id="RU004327"/>
    </source>
</evidence>
<evidence type="ECO:0000259" key="13">
    <source>
        <dbReference type="Pfam" id="PF02880"/>
    </source>
</evidence>
<evidence type="ECO:0000313" key="14">
    <source>
        <dbReference type="EMBL" id="NME10604.1"/>
    </source>
</evidence>
<dbReference type="InterPro" id="IPR005844">
    <property type="entry name" value="A-D-PHexomutase_a/b/a-I"/>
</dbReference>
<comment type="caution">
    <text evidence="14">The sequence shown here is derived from an EMBL/GenBank/DDBJ whole genome shotgun (WGS) entry which is preliminary data.</text>
</comment>
<keyword evidence="3 7" id="KW-0479">Metal-binding</keyword>
<dbReference type="InterPro" id="IPR006352">
    <property type="entry name" value="GlmM_bact"/>
</dbReference>
<evidence type="ECO:0000256" key="4">
    <source>
        <dbReference type="ARBA" id="ARBA00022842"/>
    </source>
</evidence>
<comment type="cofactor">
    <cofactor evidence="7">
        <name>Mg(2+)</name>
        <dbReference type="ChEBI" id="CHEBI:18420"/>
    </cofactor>
    <text evidence="7">Binds 1 Mg(2+) ion per subunit.</text>
</comment>
<keyword evidence="2 7" id="KW-0597">Phosphoprotein</keyword>
<name>A0AA44DNE2_PARBF</name>
<dbReference type="PRINTS" id="PR00509">
    <property type="entry name" value="PGMPMM"/>
</dbReference>
<feature type="domain" description="Alpha-D-phosphohexomutase alpha/beta/alpha" evidence="11">
    <location>
        <begin position="2"/>
        <end position="136"/>
    </location>
</feature>
<evidence type="ECO:0000256" key="3">
    <source>
        <dbReference type="ARBA" id="ARBA00022723"/>
    </source>
</evidence>
<comment type="PTM">
    <text evidence="7">Activated by phosphorylation.</text>
</comment>
<dbReference type="EC" id="5.4.2.10" evidence="7 9"/>
<dbReference type="InterPro" id="IPR005841">
    <property type="entry name" value="Alpha-D-phosphohexomutase_SF"/>
</dbReference>
<dbReference type="PANTHER" id="PTHR42946:SF1">
    <property type="entry name" value="PHOSPHOGLUCOMUTASE (ALPHA-D-GLUCOSE-1,6-BISPHOSPHATE-DEPENDENT)"/>
    <property type="match status" value="1"/>
</dbReference>
<feature type="binding site" description="via phosphate group" evidence="7">
    <location>
        <position position="100"/>
    </location>
    <ligand>
        <name>Mg(2+)</name>
        <dbReference type="ChEBI" id="CHEBI:18420"/>
    </ligand>
</feature>
<feature type="domain" description="Alpha-D-phosphohexomutase alpha/beta/alpha" evidence="12">
    <location>
        <begin position="158"/>
        <end position="253"/>
    </location>
</feature>
<dbReference type="FunFam" id="3.40.120.10:FF:000001">
    <property type="entry name" value="Phosphoglucosamine mutase"/>
    <property type="match status" value="1"/>
</dbReference>
<evidence type="ECO:0000256" key="5">
    <source>
        <dbReference type="ARBA" id="ARBA00023235"/>
    </source>
</evidence>
<dbReference type="GO" id="GO:0009252">
    <property type="term" value="P:peptidoglycan biosynthetic process"/>
    <property type="evidence" value="ECO:0007669"/>
    <property type="project" value="TreeGrafter"/>
</dbReference>
<dbReference type="AlphaFoldDB" id="A0AA44DNE2"/>
<dbReference type="InterPro" id="IPR050060">
    <property type="entry name" value="Phosphoglucosamine_mutase"/>
</dbReference>
<organism evidence="14 15">
    <name type="scientific">Paraclostridium bifermentans</name>
    <name type="common">Clostridium bifermentans</name>
    <dbReference type="NCBI Taxonomy" id="1490"/>
    <lineage>
        <taxon>Bacteria</taxon>
        <taxon>Bacillati</taxon>
        <taxon>Bacillota</taxon>
        <taxon>Clostridia</taxon>
        <taxon>Peptostreptococcales</taxon>
        <taxon>Peptostreptococcaceae</taxon>
        <taxon>Paraclostridium</taxon>
    </lineage>
</organism>
<evidence type="ECO:0000256" key="7">
    <source>
        <dbReference type="HAMAP-Rule" id="MF_01554"/>
    </source>
</evidence>
<sequence>MRKYFGTDGVRGIANTELNCELAYKLGRAGGYVLTKGKDKVKVVVGKDTRVSGDMLESALIAGLMSVGCDIITVGVIPTPGVAYLTKHYNADCGVVISASHNPVEYNGIKFFNEHGYKLDDSIELEIESYIDDIEKVEVHPTGDKVGKKIHEHDAVRDYVDYLKTIVNIDFNGLKVVLDCANGAAYKVAPMVFEELGADVVAINNTPDGNNINDKCGSTHPEGLQEAVLRNNADLGLAYDGDADRLIAVNEKGQIVDGDHIMILSAIYMKKHNKLAKDTLVVTVMSNIGLVIAAKENNIKLATTAVGDRYVLEEMKNSGYNLGGEQSGHMIFLDYNTTGDGTLSSLVLAQIVKEEGKALSELAAVMNQYPQVLVNARIKNENKNRYMEITEIKAEIERIEKLMDGCGRVLIRPSGTEPLVRVMLEGKDEGQLKELATNLANLIQEKLS</sequence>
<gene>
    <name evidence="7" type="primary">glmM</name>
    <name evidence="14" type="ORF">HF875_13800</name>
</gene>
<dbReference type="Gene3D" id="3.30.310.50">
    <property type="entry name" value="Alpha-D-phosphohexomutase, C-terminal domain"/>
    <property type="match status" value="1"/>
</dbReference>
<dbReference type="InterPro" id="IPR005843">
    <property type="entry name" value="A-D-PHexomutase_C"/>
</dbReference>
<dbReference type="InterPro" id="IPR005846">
    <property type="entry name" value="A-D-PHexomutase_a/b/a-III"/>
</dbReference>
<reference evidence="14 15" key="1">
    <citation type="submission" date="2020-04" db="EMBL/GenBank/DDBJ databases">
        <authorList>
            <person name="Hitch T.C.A."/>
            <person name="Wylensek D."/>
            <person name="Clavel T."/>
        </authorList>
    </citation>
    <scope>NUCLEOTIDE SEQUENCE [LARGE SCALE GENOMIC DNA]</scope>
    <source>
        <strain evidence="14 15">Med78_4-601-WT-2</strain>
    </source>
</reference>
<feature type="active site" description="Phosphoserine intermediate" evidence="7">
    <location>
        <position position="100"/>
    </location>
</feature>
<dbReference type="FunFam" id="3.30.310.50:FF:000001">
    <property type="entry name" value="Phosphoglucosamine mutase"/>
    <property type="match status" value="1"/>
</dbReference>
<dbReference type="InterPro" id="IPR016066">
    <property type="entry name" value="A-D-PHexomutase_CS"/>
</dbReference>
<feature type="binding site" evidence="7">
    <location>
        <position position="244"/>
    </location>
    <ligand>
        <name>Mg(2+)</name>
        <dbReference type="ChEBI" id="CHEBI:18420"/>
    </ligand>
</feature>
<comment type="similarity">
    <text evidence="1 7 8">Belongs to the phosphohexose mutase family.</text>
</comment>
<proteinExistence type="inferred from homology"/>
<dbReference type="PANTHER" id="PTHR42946">
    <property type="entry name" value="PHOSPHOHEXOSE MUTASE"/>
    <property type="match status" value="1"/>
</dbReference>
<dbReference type="PROSITE" id="PS00710">
    <property type="entry name" value="PGM_PMM"/>
    <property type="match status" value="1"/>
</dbReference>
<dbReference type="GO" id="GO:0006048">
    <property type="term" value="P:UDP-N-acetylglucosamine biosynthetic process"/>
    <property type="evidence" value="ECO:0007669"/>
    <property type="project" value="TreeGrafter"/>
</dbReference>
<evidence type="ECO:0000259" key="12">
    <source>
        <dbReference type="Pfam" id="PF02879"/>
    </source>
</evidence>
<evidence type="ECO:0000259" key="10">
    <source>
        <dbReference type="Pfam" id="PF00408"/>
    </source>
</evidence>
<dbReference type="SUPFAM" id="SSF55957">
    <property type="entry name" value="Phosphoglucomutase, C-terminal domain"/>
    <property type="match status" value="1"/>
</dbReference>
<evidence type="ECO:0000256" key="2">
    <source>
        <dbReference type="ARBA" id="ARBA00022553"/>
    </source>
</evidence>